<keyword evidence="2" id="KW-0255">Endonuclease</keyword>
<dbReference type="GO" id="GO:0004519">
    <property type="term" value="F:endonuclease activity"/>
    <property type="evidence" value="ECO:0007669"/>
    <property type="project" value="UniProtKB-KW"/>
</dbReference>
<keyword evidence="3" id="KW-1185">Reference proteome</keyword>
<protein>
    <submittedName>
        <fullName evidence="2">HNH endonuclease</fullName>
    </submittedName>
</protein>
<dbReference type="InterPro" id="IPR003615">
    <property type="entry name" value="HNH_nuc"/>
</dbReference>
<reference evidence="2 3" key="1">
    <citation type="submission" date="2024-02" db="EMBL/GenBank/DDBJ databases">
        <title>A Gaetbulibacter species isolated from tidal flats and genomic insights of their niches.</title>
        <authorList>
            <person name="Ye Y."/>
        </authorList>
    </citation>
    <scope>NUCLEOTIDE SEQUENCE [LARGE SCALE GENOMIC DNA]</scope>
    <source>
        <strain evidence="2 3">KYW382</strain>
    </source>
</reference>
<keyword evidence="2" id="KW-0540">Nuclease</keyword>
<sequence>MRNPKWHRDEIILALELYFRTEPGQIHASNPEIIELSYILNKLPIHKERPDQVKFRNPNGVGLKLSNFLAIDPNYNGKGMQSFSQLDEKVFNEFVDNKSDLIRIANHIKETSSDKDLSLQLYRIEDEMDDVEVKEGNVIYKLHKHYERNFKINKMKKDLFFKKFGKLTCEVCDFDFYHKYGELGKGFIECHHRKPLFEIQKETQTKLEDLALVCSNCHRMLHRNLNAMSIQDLRNLIT</sequence>
<dbReference type="Pfam" id="PF01844">
    <property type="entry name" value="HNH"/>
    <property type="match status" value="1"/>
</dbReference>
<dbReference type="CDD" id="cd00085">
    <property type="entry name" value="HNHc"/>
    <property type="match status" value="1"/>
</dbReference>
<accession>A0ABW7MUZ6</accession>
<dbReference type="RefSeq" id="WP_344739062.1">
    <property type="nucleotide sequence ID" value="NZ_BAABAY010000001.1"/>
</dbReference>
<evidence type="ECO:0000259" key="1">
    <source>
        <dbReference type="Pfam" id="PF01844"/>
    </source>
</evidence>
<organism evidence="2 3">
    <name type="scientific">Gaetbulibacter aestuarii</name>
    <dbReference type="NCBI Taxonomy" id="1502358"/>
    <lineage>
        <taxon>Bacteria</taxon>
        <taxon>Pseudomonadati</taxon>
        <taxon>Bacteroidota</taxon>
        <taxon>Flavobacteriia</taxon>
        <taxon>Flavobacteriales</taxon>
        <taxon>Flavobacteriaceae</taxon>
        <taxon>Gaetbulibacter</taxon>
    </lineage>
</organism>
<evidence type="ECO:0000313" key="3">
    <source>
        <dbReference type="Proteomes" id="UP001610100"/>
    </source>
</evidence>
<name>A0ABW7MUZ6_9FLAO</name>
<gene>
    <name evidence="2" type="ORF">V8G58_01840</name>
</gene>
<evidence type="ECO:0000313" key="2">
    <source>
        <dbReference type="EMBL" id="MFH6770658.1"/>
    </source>
</evidence>
<dbReference type="EMBL" id="JBAWKB010000001">
    <property type="protein sequence ID" value="MFH6770658.1"/>
    <property type="molecule type" value="Genomic_DNA"/>
</dbReference>
<keyword evidence="2" id="KW-0378">Hydrolase</keyword>
<feature type="domain" description="HNH" evidence="1">
    <location>
        <begin position="169"/>
        <end position="223"/>
    </location>
</feature>
<proteinExistence type="predicted"/>
<dbReference type="InterPro" id="IPR002711">
    <property type="entry name" value="HNH"/>
</dbReference>
<comment type="caution">
    <text evidence="2">The sequence shown here is derived from an EMBL/GenBank/DDBJ whole genome shotgun (WGS) entry which is preliminary data.</text>
</comment>
<dbReference type="Proteomes" id="UP001610100">
    <property type="component" value="Unassembled WGS sequence"/>
</dbReference>